<comment type="caution">
    <text evidence="1">The sequence shown here is derived from an EMBL/GenBank/DDBJ whole genome shotgun (WGS) entry which is preliminary data.</text>
</comment>
<dbReference type="AlphaFoldDB" id="A0A4C1X475"/>
<organism evidence="1 2">
    <name type="scientific">Eumeta variegata</name>
    <name type="common">Bagworm moth</name>
    <name type="synonym">Eumeta japonica</name>
    <dbReference type="NCBI Taxonomy" id="151549"/>
    <lineage>
        <taxon>Eukaryota</taxon>
        <taxon>Metazoa</taxon>
        <taxon>Ecdysozoa</taxon>
        <taxon>Arthropoda</taxon>
        <taxon>Hexapoda</taxon>
        <taxon>Insecta</taxon>
        <taxon>Pterygota</taxon>
        <taxon>Neoptera</taxon>
        <taxon>Endopterygota</taxon>
        <taxon>Lepidoptera</taxon>
        <taxon>Glossata</taxon>
        <taxon>Ditrysia</taxon>
        <taxon>Tineoidea</taxon>
        <taxon>Psychidae</taxon>
        <taxon>Oiketicinae</taxon>
        <taxon>Eumeta</taxon>
    </lineage>
</organism>
<sequence length="106" mass="12609">MNLWGDGPFLFYTRGNNVKKRNYYSKKRRLEKAKLKRQEKIANESDVHRRQRLEKIRVRTRTFPNDDNALITPPPPPQHTNTVFNEHVSKPTFQACCLEFVLQALR</sequence>
<evidence type="ECO:0000313" key="2">
    <source>
        <dbReference type="Proteomes" id="UP000299102"/>
    </source>
</evidence>
<evidence type="ECO:0000313" key="1">
    <source>
        <dbReference type="EMBL" id="GBP57154.1"/>
    </source>
</evidence>
<reference evidence="1 2" key="1">
    <citation type="journal article" date="2019" name="Commun. Biol.">
        <title>The bagworm genome reveals a unique fibroin gene that provides high tensile strength.</title>
        <authorList>
            <person name="Kono N."/>
            <person name="Nakamura H."/>
            <person name="Ohtoshi R."/>
            <person name="Tomita M."/>
            <person name="Numata K."/>
            <person name="Arakawa K."/>
        </authorList>
    </citation>
    <scope>NUCLEOTIDE SEQUENCE [LARGE SCALE GENOMIC DNA]</scope>
</reference>
<gene>
    <name evidence="1" type="ORF">EVAR_37833_1</name>
</gene>
<dbReference type="EMBL" id="BGZK01000710">
    <property type="protein sequence ID" value="GBP57154.1"/>
    <property type="molecule type" value="Genomic_DNA"/>
</dbReference>
<dbReference type="Proteomes" id="UP000299102">
    <property type="component" value="Unassembled WGS sequence"/>
</dbReference>
<proteinExistence type="predicted"/>
<protein>
    <submittedName>
        <fullName evidence="1">Uncharacterized protein</fullName>
    </submittedName>
</protein>
<name>A0A4C1X475_EUMVA</name>
<keyword evidence="2" id="KW-1185">Reference proteome</keyword>
<accession>A0A4C1X475</accession>